<dbReference type="SUPFAM" id="SSF57586">
    <property type="entry name" value="TNF receptor-like"/>
    <property type="match status" value="2"/>
</dbReference>
<feature type="region of interest" description="Disordered" evidence="7">
    <location>
        <begin position="139"/>
        <end position="196"/>
    </location>
</feature>
<proteinExistence type="predicted"/>
<feature type="domain" description="TNFR-Cys" evidence="11">
    <location>
        <begin position="54"/>
        <end position="94"/>
    </location>
</feature>
<dbReference type="Gene3D" id="1.10.533.10">
    <property type="entry name" value="Death Domain, Fas"/>
    <property type="match status" value="1"/>
</dbReference>
<dbReference type="GO" id="GO:0006915">
    <property type="term" value="P:apoptotic process"/>
    <property type="evidence" value="ECO:0007669"/>
    <property type="project" value="UniProtKB-KW"/>
</dbReference>
<dbReference type="PANTHER" id="PTHR47220:SF1">
    <property type="entry name" value="TUMOR NECROSIS FACTOR RECEPTOR SUPERFAMILY MEMBER 25"/>
    <property type="match status" value="1"/>
</dbReference>
<dbReference type="STRING" id="8078.ENSFHEP00000014538"/>
<dbReference type="Proteomes" id="UP000265000">
    <property type="component" value="Unplaced"/>
</dbReference>
<evidence type="ECO:0000256" key="5">
    <source>
        <dbReference type="ARBA" id="ARBA00023180"/>
    </source>
</evidence>
<dbReference type="SMART" id="SM00005">
    <property type="entry name" value="DEATH"/>
    <property type="match status" value="1"/>
</dbReference>
<evidence type="ECO:0000256" key="3">
    <source>
        <dbReference type="ARBA" id="ARBA00022737"/>
    </source>
</evidence>
<name>A0A3Q2PMA7_FUNHE</name>
<keyword evidence="13" id="KW-1185">Reference proteome</keyword>
<dbReference type="InterPro" id="IPR001368">
    <property type="entry name" value="TNFR/NGFR_Cys_rich_reg"/>
</dbReference>
<reference evidence="12" key="2">
    <citation type="submission" date="2025-09" db="UniProtKB">
        <authorList>
            <consortium name="Ensembl"/>
        </authorList>
    </citation>
    <scope>IDENTIFICATION</scope>
</reference>
<keyword evidence="4 6" id="KW-1015">Disulfide bond</keyword>
<accession>A0A3Q2PMA7</accession>
<dbReference type="SUPFAM" id="SSF47986">
    <property type="entry name" value="DEATH domain"/>
    <property type="match status" value="1"/>
</dbReference>
<evidence type="ECO:0000256" key="4">
    <source>
        <dbReference type="ARBA" id="ARBA00023157"/>
    </source>
</evidence>
<evidence type="ECO:0000313" key="13">
    <source>
        <dbReference type="Proteomes" id="UP000265000"/>
    </source>
</evidence>
<feature type="signal peptide" evidence="9">
    <location>
        <begin position="1"/>
        <end position="20"/>
    </location>
</feature>
<keyword evidence="8" id="KW-0472">Membrane</keyword>
<evidence type="ECO:0000259" key="10">
    <source>
        <dbReference type="PROSITE" id="PS50017"/>
    </source>
</evidence>
<dbReference type="InterPro" id="IPR000488">
    <property type="entry name" value="Death_dom"/>
</dbReference>
<dbReference type="PANTHER" id="PTHR47220">
    <property type="entry name" value="TUMOR NECROSIS FACTOR RECEPTOR SUPERFAMILY MEMBER 25"/>
    <property type="match status" value="1"/>
</dbReference>
<dbReference type="InterPro" id="IPR022329">
    <property type="entry name" value="TNFR_25"/>
</dbReference>
<feature type="disulfide bond" evidence="6">
    <location>
        <begin position="55"/>
        <end position="70"/>
    </location>
</feature>
<feature type="compositionally biased region" description="Low complexity" evidence="7">
    <location>
        <begin position="159"/>
        <end position="175"/>
    </location>
</feature>
<dbReference type="PROSITE" id="PS50050">
    <property type="entry name" value="TNFR_NGFR_2"/>
    <property type="match status" value="1"/>
</dbReference>
<keyword evidence="1" id="KW-0053">Apoptosis</keyword>
<dbReference type="AlphaFoldDB" id="A0A3Q2PMA7"/>
<evidence type="ECO:0000313" key="12">
    <source>
        <dbReference type="Ensembl" id="ENSFHEP00000014538.1"/>
    </source>
</evidence>
<dbReference type="Ensembl" id="ENSFHET00000032830.1">
    <property type="protein sequence ID" value="ENSFHEP00000014538.1"/>
    <property type="gene ID" value="ENSFHEG00000016094.1"/>
</dbReference>
<feature type="disulfide bond" evidence="6">
    <location>
        <begin position="73"/>
        <end position="86"/>
    </location>
</feature>
<evidence type="ECO:0000256" key="7">
    <source>
        <dbReference type="SAM" id="MobiDB-lite"/>
    </source>
</evidence>
<dbReference type="GO" id="GO:0005886">
    <property type="term" value="C:plasma membrane"/>
    <property type="evidence" value="ECO:0007669"/>
    <property type="project" value="TreeGrafter"/>
</dbReference>
<dbReference type="GO" id="GO:0007165">
    <property type="term" value="P:signal transduction"/>
    <property type="evidence" value="ECO:0007669"/>
    <property type="project" value="InterPro"/>
</dbReference>
<feature type="disulfide bond" evidence="6">
    <location>
        <begin position="76"/>
        <end position="94"/>
    </location>
</feature>
<dbReference type="GeneTree" id="ENSGT00940000159540"/>
<sequence>MEHVWVVPLILAFVFTRTGAVEAGAQVHSSCSSICQPGFYNARPCGNGTYLCKPCDKGSFTAIPNLIVECLRCGHCDHGSDIKEPCTTRSNVVCNCSNGHYSNHGRCEKCSTAFDVDVEDYWVMCRPCQRPGCMENPECKKKCPPTTKRPDTTQSEAPTTHSVTVKTVTTASTASPESQTGRTTHSNREKTSNPEVQKVSTTDKIFIWLSFVVAVVAFLLLFCFMLLFSKNQHRNDEVFPCWTTKKDLERQPGFKEQRSHHCSSPTTLTFAISEETPMMSLCQDSSAHIKGFTQRGVHTDARRYEHSDRWPAIVLYEIIKEVPLRRWKEFLRLLSVPDQQMERVELETGLGSLEKQYQMLRLWSQRSSASLADVYASLQHMDLSGCAQQLQESLERLQWRPEPKQGLTV</sequence>
<keyword evidence="3" id="KW-0677">Repeat</keyword>
<evidence type="ECO:0000256" key="6">
    <source>
        <dbReference type="PROSITE-ProRule" id="PRU00206"/>
    </source>
</evidence>
<dbReference type="PROSITE" id="PS00652">
    <property type="entry name" value="TNFR_NGFR_1"/>
    <property type="match status" value="1"/>
</dbReference>
<dbReference type="Gene3D" id="2.10.50.10">
    <property type="entry name" value="Tumor Necrosis Factor Receptor, subunit A, domain 2"/>
    <property type="match status" value="2"/>
</dbReference>
<keyword evidence="8" id="KW-0812">Transmembrane</keyword>
<reference evidence="12" key="1">
    <citation type="submission" date="2025-08" db="UniProtKB">
        <authorList>
            <consortium name="Ensembl"/>
        </authorList>
    </citation>
    <scope>IDENTIFICATION</scope>
</reference>
<dbReference type="PROSITE" id="PS50017">
    <property type="entry name" value="DEATH_DOMAIN"/>
    <property type="match status" value="1"/>
</dbReference>
<feature type="domain" description="Death" evidence="10">
    <location>
        <begin position="312"/>
        <end position="394"/>
    </location>
</feature>
<evidence type="ECO:0000256" key="8">
    <source>
        <dbReference type="SAM" id="Phobius"/>
    </source>
</evidence>
<dbReference type="Pfam" id="PF00531">
    <property type="entry name" value="Death"/>
    <property type="match status" value="1"/>
</dbReference>
<dbReference type="Pfam" id="PF00020">
    <property type="entry name" value="TNFR_c6"/>
    <property type="match status" value="1"/>
</dbReference>
<keyword evidence="5" id="KW-0325">Glycoprotein</keyword>
<keyword evidence="8" id="KW-1133">Transmembrane helix</keyword>
<evidence type="ECO:0000259" key="11">
    <source>
        <dbReference type="PROSITE" id="PS50050"/>
    </source>
</evidence>
<feature type="chain" id="PRO_5018569268" evidence="9">
    <location>
        <begin position="21"/>
        <end position="409"/>
    </location>
</feature>
<organism evidence="12 13">
    <name type="scientific">Fundulus heteroclitus</name>
    <name type="common">Killifish</name>
    <name type="synonym">Mummichog</name>
    <dbReference type="NCBI Taxonomy" id="8078"/>
    <lineage>
        <taxon>Eukaryota</taxon>
        <taxon>Metazoa</taxon>
        <taxon>Chordata</taxon>
        <taxon>Craniata</taxon>
        <taxon>Vertebrata</taxon>
        <taxon>Euteleostomi</taxon>
        <taxon>Actinopterygii</taxon>
        <taxon>Neopterygii</taxon>
        <taxon>Teleostei</taxon>
        <taxon>Neoteleostei</taxon>
        <taxon>Acanthomorphata</taxon>
        <taxon>Ovalentaria</taxon>
        <taxon>Atherinomorphae</taxon>
        <taxon>Cyprinodontiformes</taxon>
        <taxon>Fundulidae</taxon>
        <taxon>Fundulus</taxon>
    </lineage>
</organism>
<protein>
    <submittedName>
        <fullName evidence="12">Tumor necrosis factor receptor superfamily member 1A-like</fullName>
    </submittedName>
</protein>
<evidence type="ECO:0000256" key="2">
    <source>
        <dbReference type="ARBA" id="ARBA00022729"/>
    </source>
</evidence>
<evidence type="ECO:0000256" key="9">
    <source>
        <dbReference type="SAM" id="SignalP"/>
    </source>
</evidence>
<feature type="transmembrane region" description="Helical" evidence="8">
    <location>
        <begin position="205"/>
        <end position="228"/>
    </location>
</feature>
<evidence type="ECO:0000256" key="1">
    <source>
        <dbReference type="ARBA" id="ARBA00022703"/>
    </source>
</evidence>
<dbReference type="InterPro" id="IPR011029">
    <property type="entry name" value="DEATH-like_dom_sf"/>
</dbReference>
<keyword evidence="2 9" id="KW-0732">Signal</keyword>
<dbReference type="CDD" id="cd00185">
    <property type="entry name" value="TNFRSF"/>
    <property type="match status" value="1"/>
</dbReference>
<dbReference type="SMART" id="SM00208">
    <property type="entry name" value="TNFR"/>
    <property type="match status" value="1"/>
</dbReference>
<feature type="repeat" description="TNFR-Cys" evidence="6">
    <location>
        <begin position="54"/>
        <end position="94"/>
    </location>
</feature>